<feature type="transmembrane region" description="Helical" evidence="6">
    <location>
        <begin position="183"/>
        <end position="202"/>
    </location>
</feature>
<dbReference type="OrthoDB" id="4948021at2"/>
<protein>
    <recommendedName>
        <fullName evidence="8">Type II secretion system protein GspF domain-containing protein</fullName>
    </recommendedName>
</protein>
<keyword evidence="7" id="KW-0732">Signal</keyword>
<comment type="subcellular location">
    <subcellularLocation>
        <location evidence="1">Cell membrane</location>
        <topology evidence="1">Multi-pass membrane protein</topology>
    </subcellularLocation>
</comment>
<dbReference type="PANTHER" id="PTHR35007">
    <property type="entry name" value="INTEGRAL MEMBRANE PROTEIN-RELATED"/>
    <property type="match status" value="1"/>
</dbReference>
<dbReference type="Pfam" id="PF00482">
    <property type="entry name" value="T2SSF"/>
    <property type="match status" value="1"/>
</dbReference>
<gene>
    <name evidence="9" type="ORF">FNH13_17800</name>
</gene>
<keyword evidence="3 6" id="KW-0812">Transmembrane</keyword>
<evidence type="ECO:0000256" key="4">
    <source>
        <dbReference type="ARBA" id="ARBA00022989"/>
    </source>
</evidence>
<organism evidence="9 10">
    <name type="scientific">Ornithinimicrobium ciconiae</name>
    <dbReference type="NCBI Taxonomy" id="2594265"/>
    <lineage>
        <taxon>Bacteria</taxon>
        <taxon>Bacillati</taxon>
        <taxon>Actinomycetota</taxon>
        <taxon>Actinomycetes</taxon>
        <taxon>Micrococcales</taxon>
        <taxon>Ornithinimicrobiaceae</taxon>
        <taxon>Ornithinimicrobium</taxon>
    </lineage>
</organism>
<feature type="transmembrane region" description="Helical" evidence="6">
    <location>
        <begin position="214"/>
        <end position="235"/>
    </location>
</feature>
<evidence type="ECO:0000313" key="9">
    <source>
        <dbReference type="EMBL" id="QDO89954.1"/>
    </source>
</evidence>
<dbReference type="AlphaFoldDB" id="A0A516GEJ6"/>
<evidence type="ECO:0000256" key="6">
    <source>
        <dbReference type="SAM" id="Phobius"/>
    </source>
</evidence>
<dbReference type="EMBL" id="CP041616">
    <property type="protein sequence ID" value="QDO89954.1"/>
    <property type="molecule type" value="Genomic_DNA"/>
</dbReference>
<keyword evidence="10" id="KW-1185">Reference proteome</keyword>
<feature type="domain" description="Type II secretion system protein GspF" evidence="8">
    <location>
        <begin position="73"/>
        <end position="197"/>
    </location>
</feature>
<name>A0A516GEJ6_9MICO</name>
<reference evidence="9 10" key="1">
    <citation type="submission" date="2019-07" db="EMBL/GenBank/DDBJ databases">
        <title>complete genome sequencing of Ornithinimicrobium sp. H23M54.</title>
        <authorList>
            <person name="Bae J.-W."/>
            <person name="Lee S.-Y."/>
        </authorList>
    </citation>
    <scope>NUCLEOTIDE SEQUENCE [LARGE SCALE GENOMIC DNA]</scope>
    <source>
        <strain evidence="9 10">H23M54</strain>
    </source>
</reference>
<evidence type="ECO:0000256" key="7">
    <source>
        <dbReference type="SAM" id="SignalP"/>
    </source>
</evidence>
<keyword evidence="2" id="KW-1003">Cell membrane</keyword>
<evidence type="ECO:0000256" key="2">
    <source>
        <dbReference type="ARBA" id="ARBA00022475"/>
    </source>
</evidence>
<keyword evidence="4 6" id="KW-1133">Transmembrane helix</keyword>
<dbReference type="Proteomes" id="UP000315395">
    <property type="component" value="Chromosome"/>
</dbReference>
<feature type="chain" id="PRO_5022180335" description="Type II secretion system protein GspF domain-containing protein" evidence="7">
    <location>
        <begin position="22"/>
        <end position="242"/>
    </location>
</feature>
<evidence type="ECO:0000256" key="3">
    <source>
        <dbReference type="ARBA" id="ARBA00022692"/>
    </source>
</evidence>
<dbReference type="Gene3D" id="1.20.81.30">
    <property type="entry name" value="Type II secretion system (T2SS), domain F"/>
    <property type="match status" value="1"/>
</dbReference>
<evidence type="ECO:0000256" key="1">
    <source>
        <dbReference type="ARBA" id="ARBA00004651"/>
    </source>
</evidence>
<dbReference type="KEGG" id="orz:FNH13_17800"/>
<dbReference type="RefSeq" id="WP_143784674.1">
    <property type="nucleotide sequence ID" value="NZ_CP041616.1"/>
</dbReference>
<dbReference type="InterPro" id="IPR042094">
    <property type="entry name" value="T2SS_GspF_sf"/>
</dbReference>
<feature type="signal peptide" evidence="7">
    <location>
        <begin position="1"/>
        <end position="21"/>
    </location>
</feature>
<evidence type="ECO:0000259" key="8">
    <source>
        <dbReference type="Pfam" id="PF00482"/>
    </source>
</evidence>
<dbReference type="InterPro" id="IPR018076">
    <property type="entry name" value="T2SS_GspF_dom"/>
</dbReference>
<evidence type="ECO:0000313" key="10">
    <source>
        <dbReference type="Proteomes" id="UP000315395"/>
    </source>
</evidence>
<accession>A0A516GEJ6</accession>
<sequence length="242" mass="25087">MSLMVALLAALVVLAAPPGRAESALRARLQVCAMDLAVDQRSGWRRPLLAVATRLGLGRHRAGPASDAWLPVLDQLAASLRAGLPPTDALALTTKDSGRDVRRTLESVLDAAREGRQCAPAWARAARATGRLELQLLARSWAISEQLGAPLADAVDSTARSARSQTELSSRLATATAGARTTATILSLLPVAGVGVALLMGIGPVDLYGSPTAVVSLAVGLLLIAAGRVVVNGMVDRVTDQR</sequence>
<proteinExistence type="predicted"/>
<dbReference type="GO" id="GO:0005886">
    <property type="term" value="C:plasma membrane"/>
    <property type="evidence" value="ECO:0007669"/>
    <property type="project" value="UniProtKB-SubCell"/>
</dbReference>
<evidence type="ECO:0000256" key="5">
    <source>
        <dbReference type="ARBA" id="ARBA00023136"/>
    </source>
</evidence>
<dbReference type="PANTHER" id="PTHR35007:SF4">
    <property type="entry name" value="CONSERVED TRANSMEMBRANE PROTEIN-RELATED"/>
    <property type="match status" value="1"/>
</dbReference>
<keyword evidence="5 6" id="KW-0472">Membrane</keyword>